<sequence length="232" mass="22885">MTRKFATILAAAASTTTIAGTAFAETSPPLMATAQGEFDIHAGVEASSKTIATVSDGTIVPVEGCLPDGTICQVTFDGMNGYAPAGQLGVMVDGQMALLSTGPQSVTVNQIQVPGDNANKDGQGAAALTGAAAGGAAGAAVGGPVGAVVGALIGSAGVGAAAKPEPTTITWVEKHPVAPVYLDGEVATGKVIPDMVTLTPVPDSTYAYGNINDNTVFVNPDSRAIVYVVPAS</sequence>
<dbReference type="InterPro" id="IPR009642">
    <property type="entry name" value="DUF1236"/>
</dbReference>
<evidence type="ECO:0000256" key="1">
    <source>
        <dbReference type="SAM" id="SignalP"/>
    </source>
</evidence>
<dbReference type="Proteomes" id="UP000190787">
    <property type="component" value="Unassembled WGS sequence"/>
</dbReference>
<protein>
    <recommendedName>
        <fullName evidence="4">DUF1236 domain-containing protein</fullName>
    </recommendedName>
</protein>
<dbReference type="Pfam" id="PF06823">
    <property type="entry name" value="DUF1236"/>
    <property type="match status" value="1"/>
</dbReference>
<comment type="caution">
    <text evidence="2">The sequence shown here is derived from an EMBL/GenBank/DDBJ whole genome shotgun (WGS) entry which is preliminary data.</text>
</comment>
<organism evidence="2 3">
    <name type="scientific">Thioclava sediminum</name>
    <dbReference type="NCBI Taxonomy" id="1915319"/>
    <lineage>
        <taxon>Bacteria</taxon>
        <taxon>Pseudomonadati</taxon>
        <taxon>Pseudomonadota</taxon>
        <taxon>Alphaproteobacteria</taxon>
        <taxon>Rhodobacterales</taxon>
        <taxon>Paracoccaceae</taxon>
        <taxon>Thioclava</taxon>
    </lineage>
</organism>
<feature type="chain" id="PRO_5047151422" description="DUF1236 domain-containing protein" evidence="1">
    <location>
        <begin position="25"/>
        <end position="232"/>
    </location>
</feature>
<gene>
    <name evidence="2" type="ORF">BMI91_15075</name>
</gene>
<evidence type="ECO:0000313" key="2">
    <source>
        <dbReference type="EMBL" id="OOY23775.1"/>
    </source>
</evidence>
<reference evidence="2 3" key="1">
    <citation type="submission" date="2016-11" db="EMBL/GenBank/DDBJ databases">
        <title>A multilocus sequence analysis scheme for characterization of bacteria in the genus Thioclava.</title>
        <authorList>
            <person name="Liu Y."/>
            <person name="Shao Z."/>
        </authorList>
    </citation>
    <scope>NUCLEOTIDE SEQUENCE [LARGE SCALE GENOMIC DNA]</scope>
    <source>
        <strain evidence="2 3">TAW-CT134</strain>
    </source>
</reference>
<accession>A0ABX3MVR1</accession>
<keyword evidence="1" id="KW-0732">Signal</keyword>
<name>A0ABX3MVR1_9RHOB</name>
<keyword evidence="3" id="KW-1185">Reference proteome</keyword>
<dbReference type="RefSeq" id="WP_078605724.1">
    <property type="nucleotide sequence ID" value="NZ_MPZV01000003.1"/>
</dbReference>
<feature type="signal peptide" evidence="1">
    <location>
        <begin position="1"/>
        <end position="24"/>
    </location>
</feature>
<proteinExistence type="predicted"/>
<dbReference type="EMBL" id="MPZV01000003">
    <property type="protein sequence ID" value="OOY23775.1"/>
    <property type="molecule type" value="Genomic_DNA"/>
</dbReference>
<evidence type="ECO:0000313" key="3">
    <source>
        <dbReference type="Proteomes" id="UP000190787"/>
    </source>
</evidence>
<evidence type="ECO:0008006" key="4">
    <source>
        <dbReference type="Google" id="ProtNLM"/>
    </source>
</evidence>